<feature type="region of interest" description="Disordered" evidence="1">
    <location>
        <begin position="846"/>
        <end position="868"/>
    </location>
</feature>
<dbReference type="NCBIfam" id="TIGR03696">
    <property type="entry name" value="Rhs_assc_core"/>
    <property type="match status" value="1"/>
</dbReference>
<keyword evidence="3" id="KW-1185">Reference proteome</keyword>
<feature type="compositionally biased region" description="Polar residues" evidence="1">
    <location>
        <begin position="1750"/>
        <end position="1767"/>
    </location>
</feature>
<dbReference type="Proteomes" id="UP000284824">
    <property type="component" value="Unassembled WGS sequence"/>
</dbReference>
<dbReference type="NCBIfam" id="NF033679">
    <property type="entry name" value="DNRLRE_dom"/>
    <property type="match status" value="1"/>
</dbReference>
<dbReference type="EMBL" id="SAUN01000001">
    <property type="protein sequence ID" value="RVX41430.1"/>
    <property type="molecule type" value="Genomic_DNA"/>
</dbReference>
<dbReference type="InterPro" id="IPR022385">
    <property type="entry name" value="Rhs_assc_core"/>
</dbReference>
<feature type="region of interest" description="Disordered" evidence="1">
    <location>
        <begin position="38"/>
        <end position="67"/>
    </location>
</feature>
<evidence type="ECO:0000313" key="3">
    <source>
        <dbReference type="Proteomes" id="UP000284824"/>
    </source>
</evidence>
<evidence type="ECO:0000313" key="2">
    <source>
        <dbReference type="EMBL" id="RVX41430.1"/>
    </source>
</evidence>
<dbReference type="NCBIfam" id="TIGR01643">
    <property type="entry name" value="YD_repeat_2x"/>
    <property type="match status" value="1"/>
</dbReference>
<sequence length="2029" mass="214329">MALGRTPVGRFQPALRRIAAVLSVVMVATIVDSWQAHAQPAPTPQHTPQPTAATPNPPAARSAADEASARLTARLTKQRVEIEAARTETSSTYANPDGSLTVETFTGPIRYRDGNTWKPVDISLTAMTDGTVAARSHRRGLRIGGAGTARGSRTHTDLITLGTGEEHISLQWPGRLPQPQVAGETVTYPAVLPGADLVVTATRTGAEQFLVLKDRPTAPLSYRLRLQAPGLEARRTDEGGIELVDKKNKTVATVPAPTMWDAQTHPQSGEHTRRGKVDMKIDGKDLVVTPDAAFLADPATTYPVTVDPAVNLGQAFDTFVQEGYGTDQSGATELKIGNNGSGQRARSFITWKTPGIAGKKILSATLNLWNFHSWSCNARTWEVWSANRASTSSRWPGPALSTRYATSTQTKGYGSGCADGWVSANITSLAQYWADNGWPESGMGLKAADESDPYGWKRFNSGNAASNVPYIAVTYNSYPSTPVSTWTSPNSNYTVGTTTTHWVNTTTPQLRAHVGDPDGGNVRGLFDVYDGSTLLIDNVYGAYVASGGFSSTANLAAGKLADGKTYTVRAWGNDGSLTSKAYQSYTFVVDTTKPAAPAVASTSHPADGGWYADAGKAATFTVTPAGPDTGWIAYKLDDGAVTTVATTGAATTVTVTPATPGPHTLAAYTIDKAGNVSPTTSHEFNVGAGTLSSPADGERTARRAELGATGRGEFDRVRFQWRRAETDAWADIPTANVVGANGQPIASWPVTATVSGGSARVSGLTWNVVDQLGGDAAVQVRAVFTNASGGSATTPAEDLVADRQASGAATEQAGPGTVNLLTGDFRLEATEASLFGLSISRTASSRDPKLGSRVTGQTSPFGPEWSAGGVSEVAESEYASLRETSASSVELTLVDGTPIQFTKTSSGWKPEEGAEELTLTGAYTLKDADGVVTTFSKPSGATVHLPASTTPPGDNNVTRYVYETVSGATRLKAIIAPTSAVADLGTDCALPAPKPGCRVLELVYATATAGGDYAGRVSKILFHDSQTPVAVAQYAYDTSGRLIEAWDPRISPPLKTVYGYDAAGRVTSLTPPGEKPWTFVYGKAGDPSDPNDGRLLAVSRPALTPGTIDQVQGESRTSIVYDVPLDKASGGPADLRPQHTATWGQSDNPTDATAVFPADQVPASHTGAQSSWTRASVTYLDASGREVNELSPGGHLSTTEHDKFGNTVRSLTAGNRELALGASARLAELGISGLGTAERAELLSTRSLFSEDGQRELEEYGPLHLVTVQGTVVAARSHTVNTYDEGRPADAPTKDLVTKVAVGAKVLGKESEPDADVRVTTTEYDWQLGKATKTVKDAGGLALATTTAYDAEGRPIRSTLPKSNDAATLVTTYYTASGAAPCGGKPEWAGLVCRTAPAGAIVGGGSNPTEMPVKATTYNRFGDPATVAETANGVTRTTHVTYDAGGRPLTSWISGGLGQALPASNVYYSPDTGKVLEKQRIDAAGTVIERLVTAYDRLGRTISYTDADGGVTTTAYDLLDRRVKVTDTAPSTTTYTYDHAKEPRGLPVSLTDSVAGTFTASYDADGELAGGGFPGGVHLAVVEDEIGADVGRVFTKDGVEGPILDERVLESVHGQWITHARSDSGADREYGYDKAGRLTSVKESVGDRCTLRRYSVDDNSNRTRLAVQAADLSCPAADDAAATITSYVYDSGDRLVGDGIAYDALGRTTSLPGGRVLEYHVNDLVHRQKVGSSTMTWALDAADRIRSFTTDTGSGPATTVNHYGSDSDSPDWVKEATGEITRNVSGLDGDLAAVTSASGAVRLQLTTLHGDVGTELELGTGVATVVDADEYGVSRSSARRYGWLGGKQRSAETLDGVMLMGVRLYDPALGRFLQLDPVEGGSANAYEYCMADPVNCTDLDGKWAFLVRLGVQACIRWCARGGRAAWGAARKYGPKAWRWGSRWGRRAYRGAYRVAHYGRVWTSRGGYIGGASGLGYCGYRRAWRSCPRYFAYGAGWGAFGGASYGTSYGLYRGARYGYRVYKRWRRIFR</sequence>
<proteinExistence type="predicted"/>
<dbReference type="OrthoDB" id="176279at2"/>
<evidence type="ECO:0000256" key="1">
    <source>
        <dbReference type="SAM" id="MobiDB-lite"/>
    </source>
</evidence>
<dbReference type="InterPro" id="IPR050708">
    <property type="entry name" value="T6SS_VgrG/RHS"/>
</dbReference>
<gene>
    <name evidence="2" type="ORF">EDD27_3962</name>
</gene>
<dbReference type="Gene3D" id="2.180.10.10">
    <property type="entry name" value="RHS repeat-associated core"/>
    <property type="match status" value="2"/>
</dbReference>
<comment type="caution">
    <text evidence="2">The sequence shown here is derived from an EMBL/GenBank/DDBJ whole genome shotgun (WGS) entry which is preliminary data.</text>
</comment>
<protein>
    <submittedName>
        <fullName evidence="2">RHS repeat-associated protein</fullName>
    </submittedName>
</protein>
<dbReference type="InterPro" id="IPR006530">
    <property type="entry name" value="YD"/>
</dbReference>
<dbReference type="Pfam" id="PF05593">
    <property type="entry name" value="RHS_repeat"/>
    <property type="match status" value="1"/>
</dbReference>
<organism evidence="2 3">
    <name type="scientific">Nonomuraea polychroma</name>
    <dbReference type="NCBI Taxonomy" id="46176"/>
    <lineage>
        <taxon>Bacteria</taxon>
        <taxon>Bacillati</taxon>
        <taxon>Actinomycetota</taxon>
        <taxon>Actinomycetes</taxon>
        <taxon>Streptosporangiales</taxon>
        <taxon>Streptosporangiaceae</taxon>
        <taxon>Nonomuraea</taxon>
    </lineage>
</organism>
<name>A0A438M6U7_9ACTN</name>
<dbReference type="RefSeq" id="WP_127933680.1">
    <property type="nucleotide sequence ID" value="NZ_SAUN01000001.1"/>
</dbReference>
<feature type="region of interest" description="Disordered" evidence="1">
    <location>
        <begin position="1750"/>
        <end position="1770"/>
    </location>
</feature>
<accession>A0A438M6U7</accession>
<dbReference type="InterPro" id="IPR031325">
    <property type="entry name" value="RHS_repeat"/>
</dbReference>
<dbReference type="PANTHER" id="PTHR32305">
    <property type="match status" value="1"/>
</dbReference>
<reference evidence="2 3" key="1">
    <citation type="submission" date="2019-01" db="EMBL/GenBank/DDBJ databases">
        <title>Sequencing the genomes of 1000 actinobacteria strains.</title>
        <authorList>
            <person name="Klenk H.-P."/>
        </authorList>
    </citation>
    <scope>NUCLEOTIDE SEQUENCE [LARGE SCALE GENOMIC DNA]</scope>
    <source>
        <strain evidence="2 3">DSM 43925</strain>
    </source>
</reference>
<feature type="compositionally biased region" description="Low complexity" evidence="1">
    <location>
        <begin position="48"/>
        <end position="62"/>
    </location>
</feature>
<dbReference type="PANTHER" id="PTHR32305:SF15">
    <property type="entry name" value="PROTEIN RHSA-RELATED"/>
    <property type="match status" value="1"/>
</dbReference>